<keyword evidence="3" id="KW-1185">Reference proteome</keyword>
<dbReference type="PATRIC" id="fig|1212765.3.peg.600"/>
<organism evidence="2 3">
    <name type="scientific">Mycoplasma haematolamae (strain Purdue)</name>
    <dbReference type="NCBI Taxonomy" id="1212765"/>
    <lineage>
        <taxon>Bacteria</taxon>
        <taxon>Bacillati</taxon>
        <taxon>Mycoplasmatota</taxon>
        <taxon>Mollicutes</taxon>
        <taxon>Mycoplasmataceae</taxon>
        <taxon>Mycoplasma</taxon>
    </lineage>
</organism>
<feature type="compositionally biased region" description="Polar residues" evidence="1">
    <location>
        <begin position="115"/>
        <end position="124"/>
    </location>
</feature>
<dbReference type="EMBL" id="CP003731">
    <property type="protein sequence ID" value="AFO52113.1"/>
    <property type="molecule type" value="Genomic_DNA"/>
</dbReference>
<dbReference type="AlphaFoldDB" id="I7BJR9"/>
<evidence type="ECO:0000313" key="2">
    <source>
        <dbReference type="EMBL" id="AFO52113.1"/>
    </source>
</evidence>
<gene>
    <name evidence="2" type="ordered locus">MHLP_02665</name>
</gene>
<feature type="compositionally biased region" description="Basic and acidic residues" evidence="1">
    <location>
        <begin position="128"/>
        <end position="148"/>
    </location>
</feature>
<dbReference type="Proteomes" id="UP000006502">
    <property type="component" value="Chromosome"/>
</dbReference>
<name>I7BJR9_MYCHA</name>
<accession>I7BJR9</accession>
<dbReference type="KEGG" id="mhl:MHLP_02665"/>
<proteinExistence type="predicted"/>
<dbReference type="STRING" id="1212765.MHLP_02665"/>
<sequence length="161" mass="17946">MLGLVGNTSKWVLGSALVAGASGGSYAVFGSSGEARDSKVTVFEVLKTDYIPELKIICENKDGKLTVLDVSSKHEDFKFSCSYKDQSEKDSYISKEIKVSGARESNSRRDELSCKPQQNTNQYQCEYKNNKGEVNQKLEIKNPQRESGETESNTQFLRPKD</sequence>
<reference evidence="2 3" key="1">
    <citation type="journal article" date="2012" name="J. Bacteriol.">
        <title>Genome Sequence of "Candidatus Mycoplasma haemolamae" Strain Purdue, a Red Blood Cell Pathogen of Alpacas (Vicugna pacos) and Llamas (Lama glama).</title>
        <authorList>
            <person name="Guimaraes A.M."/>
            <person name="Toth B."/>
            <person name="Santos A.P."/>
            <person name="do Nascimento N.C."/>
            <person name="Kritchevsky J.E."/>
            <person name="Messick J.B."/>
        </authorList>
    </citation>
    <scope>NUCLEOTIDE SEQUENCE [LARGE SCALE GENOMIC DNA]</scope>
    <source>
        <strain evidence="2 3">Purdue</strain>
    </source>
</reference>
<feature type="compositionally biased region" description="Polar residues" evidence="1">
    <location>
        <begin position="150"/>
        <end position="161"/>
    </location>
</feature>
<protein>
    <submittedName>
        <fullName evidence="2">Uncharacterized protein</fullName>
    </submittedName>
</protein>
<evidence type="ECO:0000313" key="3">
    <source>
        <dbReference type="Proteomes" id="UP000006502"/>
    </source>
</evidence>
<dbReference type="HOGENOM" id="CLU_137332_0_0_14"/>
<reference evidence="3" key="2">
    <citation type="submission" date="2012-07" db="EMBL/GenBank/DDBJ databases">
        <title>Complete genome sequence of 'Candidatus Mycoplasma haemolamae'.</title>
        <authorList>
            <person name="Guimaraes A.M.S."/>
            <person name="Toth B."/>
            <person name="Santos A.P."/>
            <person name="Nascimento N.C."/>
            <person name="Sojka J.E."/>
            <person name="Messick J.B."/>
        </authorList>
    </citation>
    <scope>NUCLEOTIDE SEQUENCE [LARGE SCALE GENOMIC DNA]</scope>
    <source>
        <strain evidence="3">Purdue</strain>
    </source>
</reference>
<evidence type="ECO:0000256" key="1">
    <source>
        <dbReference type="SAM" id="MobiDB-lite"/>
    </source>
</evidence>
<feature type="region of interest" description="Disordered" evidence="1">
    <location>
        <begin position="99"/>
        <end position="161"/>
    </location>
</feature>